<dbReference type="Proteomes" id="UP000078343">
    <property type="component" value="Unassembled WGS sequence"/>
</dbReference>
<dbReference type="InterPro" id="IPR013857">
    <property type="entry name" value="NADH-UbQ_OxRdtase-assoc_prot30"/>
</dbReference>
<dbReference type="GO" id="GO:0006120">
    <property type="term" value="P:mitochondrial electron transport, NADH to ubiquinone"/>
    <property type="evidence" value="ECO:0007669"/>
    <property type="project" value="TreeGrafter"/>
</dbReference>
<reference evidence="7 8" key="1">
    <citation type="submission" date="2016-04" db="EMBL/GenBank/DDBJ databases">
        <title>Draft genome of Fonsecaea erecta CBS 125763.</title>
        <authorList>
            <person name="Weiss V.A."/>
            <person name="Vicente V.A."/>
            <person name="Raittz R.T."/>
            <person name="Moreno L.F."/>
            <person name="De Souza E.M."/>
            <person name="Pedrosa F.O."/>
            <person name="Steffens M.B."/>
            <person name="Faoro H."/>
            <person name="Tadra-Sfeir M.Z."/>
            <person name="Najafzadeh M.J."/>
            <person name="Felipe M.S."/>
            <person name="Teixeira M."/>
            <person name="Sun J."/>
            <person name="Xi L."/>
            <person name="Gomes R."/>
            <person name="De Azevedo C.M."/>
            <person name="Salgado C.G."/>
            <person name="Da Silva M.B."/>
            <person name="Nascimento M.F."/>
            <person name="Queiroz-Telles F."/>
            <person name="Attili D.S."/>
            <person name="Gorbushina A."/>
        </authorList>
    </citation>
    <scope>NUCLEOTIDE SEQUENCE [LARGE SCALE GENOMIC DNA]</scope>
    <source>
        <strain evidence="7 8">CBS 125763</strain>
    </source>
</reference>
<evidence type="ECO:0000313" key="8">
    <source>
        <dbReference type="Proteomes" id="UP000078343"/>
    </source>
</evidence>
<dbReference type="GO" id="GO:0010257">
    <property type="term" value="P:NADH dehydrogenase complex assembly"/>
    <property type="evidence" value="ECO:0007669"/>
    <property type="project" value="TreeGrafter"/>
</dbReference>
<dbReference type="PANTHER" id="PTHR13194">
    <property type="entry name" value="COMPLEX I INTERMEDIATE-ASSOCIATED PROTEIN 30"/>
    <property type="match status" value="1"/>
</dbReference>
<evidence type="ECO:0000259" key="6">
    <source>
        <dbReference type="Pfam" id="PF08547"/>
    </source>
</evidence>
<dbReference type="InterPro" id="IPR008979">
    <property type="entry name" value="Galactose-bd-like_sf"/>
</dbReference>
<feature type="compositionally biased region" description="Basic and acidic residues" evidence="5">
    <location>
        <begin position="388"/>
        <end position="408"/>
    </location>
</feature>
<feature type="domain" description="NADH:ubiquinone oxidoreductase intermediate-associated protein 30" evidence="6">
    <location>
        <begin position="160"/>
        <end position="348"/>
    </location>
</feature>
<gene>
    <name evidence="7" type="ORF">AYL99_09978</name>
</gene>
<comment type="caution">
    <text evidence="7">The sequence shown here is derived from an EMBL/GenBank/DDBJ whole genome shotgun (WGS) entry which is preliminary data.</text>
</comment>
<dbReference type="EMBL" id="LVYI01000010">
    <property type="protein sequence ID" value="OAP55826.1"/>
    <property type="molecule type" value="Genomic_DNA"/>
</dbReference>
<dbReference type="OrthoDB" id="42561at2759"/>
<evidence type="ECO:0000256" key="5">
    <source>
        <dbReference type="SAM" id="MobiDB-lite"/>
    </source>
</evidence>
<protein>
    <recommendedName>
        <fullName evidence="6">NADH:ubiquinone oxidoreductase intermediate-associated protein 30 domain-containing protein</fullName>
    </recommendedName>
</protein>
<proteinExistence type="inferred from homology"/>
<dbReference type="InterPro" id="IPR039131">
    <property type="entry name" value="NDUFAF1"/>
</dbReference>
<dbReference type="GO" id="GO:0051082">
    <property type="term" value="F:unfolded protein binding"/>
    <property type="evidence" value="ECO:0007669"/>
    <property type="project" value="TreeGrafter"/>
</dbReference>
<evidence type="ECO:0000256" key="1">
    <source>
        <dbReference type="ARBA" id="ARBA00004173"/>
    </source>
</evidence>
<feature type="region of interest" description="Disordered" evidence="5">
    <location>
        <begin position="388"/>
        <end position="422"/>
    </location>
</feature>
<dbReference type="GeneID" id="30014146"/>
<name>A0A178Z8P2_9EURO</name>
<dbReference type="Pfam" id="PF08547">
    <property type="entry name" value="CIA30"/>
    <property type="match status" value="1"/>
</dbReference>
<dbReference type="GO" id="GO:0005739">
    <property type="term" value="C:mitochondrion"/>
    <property type="evidence" value="ECO:0007669"/>
    <property type="project" value="UniProtKB-SubCell"/>
</dbReference>
<keyword evidence="3" id="KW-0496">Mitochondrion</keyword>
<comment type="similarity">
    <text evidence="2">Belongs to the CIA30 family.</text>
</comment>
<evidence type="ECO:0000256" key="2">
    <source>
        <dbReference type="ARBA" id="ARBA00007884"/>
    </source>
</evidence>
<dbReference type="RefSeq" id="XP_018689193.1">
    <property type="nucleotide sequence ID" value="XM_018841484.1"/>
</dbReference>
<keyword evidence="8" id="KW-1185">Reference proteome</keyword>
<evidence type="ECO:0000256" key="4">
    <source>
        <dbReference type="ARBA" id="ARBA00023186"/>
    </source>
</evidence>
<dbReference type="AlphaFoldDB" id="A0A178Z8P2"/>
<evidence type="ECO:0000313" key="7">
    <source>
        <dbReference type="EMBL" id="OAP55826.1"/>
    </source>
</evidence>
<evidence type="ECO:0000256" key="3">
    <source>
        <dbReference type="ARBA" id="ARBA00023128"/>
    </source>
</evidence>
<comment type="subcellular location">
    <subcellularLocation>
        <location evidence="1">Mitochondrion</location>
    </subcellularLocation>
</comment>
<organism evidence="7 8">
    <name type="scientific">Fonsecaea erecta</name>
    <dbReference type="NCBI Taxonomy" id="1367422"/>
    <lineage>
        <taxon>Eukaryota</taxon>
        <taxon>Fungi</taxon>
        <taxon>Dikarya</taxon>
        <taxon>Ascomycota</taxon>
        <taxon>Pezizomycotina</taxon>
        <taxon>Eurotiomycetes</taxon>
        <taxon>Chaetothyriomycetidae</taxon>
        <taxon>Chaetothyriales</taxon>
        <taxon>Herpotrichiellaceae</taxon>
        <taxon>Fonsecaea</taxon>
    </lineage>
</organism>
<dbReference type="STRING" id="1367422.A0A178Z8P2"/>
<dbReference type="PANTHER" id="PTHR13194:SF18">
    <property type="entry name" value="COMPLEX I INTERMEDIATE-ASSOCIATED PROTEIN 30, MITOCHONDRIAL"/>
    <property type="match status" value="1"/>
</dbReference>
<sequence length="422" mass="47415">MIKKKLLKLEKANEISTPLGYLLLTWRRCLAITVVQIDLQPVPGFLRLLPTLAVTMGGEIVEMARALSGQSEQDQGFPIVWTKASVTLHNSHVYAHSQALCAWLLEENKSGTGQSNKIWYAVPCGPLRDVHALPERRDVLDGGALNLEGLHLPLAPYPIFDFADPETITTLKTMTDQSVGGFSTAQLTQKPRDVSIDPPTPAHVLFHGNISTKLPTDRPDIQRTGYAAWRNEDRGRTLFGELFWNVDSYMYLALRVKSDGRKYFVNIQTDSIVESDIHQHRLYTKYHKGAEGPDDPGQWETVWIKLHEFVRTNHGIVTEPQSEMLRQKVKSFGIGLIDRQPGPFELGIAAMWATNLNERGQVDGRTGWEEGDQGSARLSEVTLEKLAQKAEEKKNIPEQKKSFRERVPHFGKVGSGDTKAFR</sequence>
<keyword evidence="4" id="KW-0143">Chaperone</keyword>
<accession>A0A178Z8P2</accession>
<dbReference type="SUPFAM" id="SSF49785">
    <property type="entry name" value="Galactose-binding domain-like"/>
    <property type="match status" value="1"/>
</dbReference>